<name>A0A0D0CJ75_9AGAR</name>
<dbReference type="EMBL" id="KN834785">
    <property type="protein sequence ID" value="KIK58392.1"/>
    <property type="molecule type" value="Genomic_DNA"/>
</dbReference>
<accession>A0A0D0CJ75</accession>
<evidence type="ECO:0000313" key="2">
    <source>
        <dbReference type="Proteomes" id="UP000053593"/>
    </source>
</evidence>
<gene>
    <name evidence="1" type="ORF">GYMLUDRAFT_246103</name>
</gene>
<dbReference type="AlphaFoldDB" id="A0A0D0CJ75"/>
<dbReference type="Proteomes" id="UP000053593">
    <property type="component" value="Unassembled WGS sequence"/>
</dbReference>
<evidence type="ECO:0000313" key="1">
    <source>
        <dbReference type="EMBL" id="KIK58392.1"/>
    </source>
</evidence>
<sequence length="306" mass="32305">MFYTRSSLSTGVNKKRGRMTICWQIGNLPPEVFARMTKKVSYLYPTFIDFDSFYNKQTASSLSKLIFQNATISFELFVLNSVQLNAKNLALRQEAAALKKALLAGRGVPSVCDSDIILAALSLDDPNPLPPPASLPEQSAAEDLALRAAAAASASTSASTLASSNTCSYPTLKTIYITLGGFLFLAGGGVSQAGFGGMGMGIGGVSVVLAMECQPRVFASGFGMWLAANALAANHGYSDEDSSSLSSRAGSPRPLQENMIPVMQQVQENAASLGKLSEAAFITTGLMLCTARVYAFTFQGHLLPPS</sequence>
<proteinExistence type="predicted"/>
<dbReference type="HOGENOM" id="CLU_909294_0_0_1"/>
<keyword evidence="2" id="KW-1185">Reference proteome</keyword>
<protein>
    <submittedName>
        <fullName evidence="1">Uncharacterized protein</fullName>
    </submittedName>
</protein>
<reference evidence="1 2" key="1">
    <citation type="submission" date="2014-04" db="EMBL/GenBank/DDBJ databases">
        <title>Evolutionary Origins and Diversification of the Mycorrhizal Mutualists.</title>
        <authorList>
            <consortium name="DOE Joint Genome Institute"/>
            <consortium name="Mycorrhizal Genomics Consortium"/>
            <person name="Kohler A."/>
            <person name="Kuo A."/>
            <person name="Nagy L.G."/>
            <person name="Floudas D."/>
            <person name="Copeland A."/>
            <person name="Barry K.W."/>
            <person name="Cichocki N."/>
            <person name="Veneault-Fourrey C."/>
            <person name="LaButti K."/>
            <person name="Lindquist E.A."/>
            <person name="Lipzen A."/>
            <person name="Lundell T."/>
            <person name="Morin E."/>
            <person name="Murat C."/>
            <person name="Riley R."/>
            <person name="Ohm R."/>
            <person name="Sun H."/>
            <person name="Tunlid A."/>
            <person name="Henrissat B."/>
            <person name="Grigoriev I.V."/>
            <person name="Hibbett D.S."/>
            <person name="Martin F."/>
        </authorList>
    </citation>
    <scope>NUCLEOTIDE SEQUENCE [LARGE SCALE GENOMIC DNA]</scope>
    <source>
        <strain evidence="1 2">FD-317 M1</strain>
    </source>
</reference>
<organism evidence="1 2">
    <name type="scientific">Collybiopsis luxurians FD-317 M1</name>
    <dbReference type="NCBI Taxonomy" id="944289"/>
    <lineage>
        <taxon>Eukaryota</taxon>
        <taxon>Fungi</taxon>
        <taxon>Dikarya</taxon>
        <taxon>Basidiomycota</taxon>
        <taxon>Agaricomycotina</taxon>
        <taxon>Agaricomycetes</taxon>
        <taxon>Agaricomycetidae</taxon>
        <taxon>Agaricales</taxon>
        <taxon>Marasmiineae</taxon>
        <taxon>Omphalotaceae</taxon>
        <taxon>Collybiopsis</taxon>
        <taxon>Collybiopsis luxurians</taxon>
    </lineage>
</organism>